<proteinExistence type="predicted"/>
<evidence type="ECO:0000313" key="1">
    <source>
        <dbReference type="EMBL" id="AYF01294.1"/>
    </source>
</evidence>
<organism evidence="1 2">
    <name type="scientific">Paracoccus yeei</name>
    <dbReference type="NCBI Taxonomy" id="147645"/>
    <lineage>
        <taxon>Bacteria</taxon>
        <taxon>Pseudomonadati</taxon>
        <taxon>Pseudomonadota</taxon>
        <taxon>Alphaproteobacteria</taxon>
        <taxon>Rhodobacterales</taxon>
        <taxon>Paracoccaceae</taxon>
        <taxon>Paracoccus</taxon>
    </lineage>
</organism>
<name>A0A386UKQ2_9RHOB</name>
<sequence>MDKADIALAVSLVAATFTGWQAYSGHISASAARTALRRKDPTFEISVRSDRPDWSYITIIARNHEPVSININKIAYRGRGVTFINAEDLEENTSLGRCAAIEPSLALSRREISISRIIGAAGDQATRSSAPHVPRPTVHLYLHAHGKLNQERIVIDWSWADGTRR</sequence>
<protein>
    <submittedName>
        <fullName evidence="1">Uncharacterized protein</fullName>
    </submittedName>
</protein>
<accession>A0A386UKQ2</accession>
<dbReference type="AlphaFoldDB" id="A0A386UKQ2"/>
<evidence type="ECO:0000313" key="2">
    <source>
        <dbReference type="Proteomes" id="UP000272010"/>
    </source>
</evidence>
<gene>
    <name evidence="1" type="ORF">PY32053_01667</name>
</gene>
<dbReference type="Proteomes" id="UP000272010">
    <property type="component" value="Chromosome"/>
</dbReference>
<dbReference type="EMBL" id="CP031078">
    <property type="protein sequence ID" value="AYF01294.1"/>
    <property type="molecule type" value="Genomic_DNA"/>
</dbReference>
<reference evidence="2" key="1">
    <citation type="submission" date="2018-07" db="EMBL/GenBank/DDBJ databases">
        <title>Genome Structure of the Opportunistic Pathogen Paracoccus yeei (Alphaproteobacteria) and Identification of Putative Virulence Factors.</title>
        <authorList>
            <person name="Lasek R."/>
            <person name="Szuplewska M."/>
            <person name="Mitura M."/>
            <person name="Decewicz P."/>
            <person name="Chmielowska C."/>
            <person name="Pawlot A."/>
            <person name="Sentkowska D."/>
            <person name="Czarnecki J."/>
            <person name="Bartosik D."/>
        </authorList>
    </citation>
    <scope>NUCLEOTIDE SEQUENCE [LARGE SCALE GENOMIC DNA]</scope>
    <source>
        <strain evidence="2">CCUG 32053</strain>
    </source>
</reference>